<evidence type="ECO:0000259" key="15">
    <source>
        <dbReference type="PROSITE" id="PS51292"/>
    </source>
</evidence>
<feature type="transmembrane region" description="Helical" evidence="14">
    <location>
        <begin position="688"/>
        <end position="718"/>
    </location>
</feature>
<evidence type="ECO:0000256" key="11">
    <source>
        <dbReference type="ARBA" id="ARBA00022989"/>
    </source>
</evidence>
<dbReference type="GO" id="GO:0036503">
    <property type="term" value="P:ERAD pathway"/>
    <property type="evidence" value="ECO:0007669"/>
    <property type="project" value="TreeGrafter"/>
</dbReference>
<feature type="transmembrane region" description="Helical" evidence="14">
    <location>
        <begin position="439"/>
        <end position="459"/>
    </location>
</feature>
<dbReference type="GO" id="GO:0005789">
    <property type="term" value="C:endoplasmic reticulum membrane"/>
    <property type="evidence" value="ECO:0007669"/>
    <property type="project" value="TreeGrafter"/>
</dbReference>
<evidence type="ECO:0000256" key="12">
    <source>
        <dbReference type="ARBA" id="ARBA00023136"/>
    </source>
</evidence>
<feature type="transmembrane region" description="Helical" evidence="14">
    <location>
        <begin position="553"/>
        <end position="571"/>
    </location>
</feature>
<evidence type="ECO:0000256" key="5">
    <source>
        <dbReference type="ARBA" id="ARBA00022679"/>
    </source>
</evidence>
<gene>
    <name evidence="16" type="ORF">TIFTF001_002733</name>
</gene>
<keyword evidence="17" id="KW-1185">Reference proteome</keyword>
<dbReference type="EC" id="2.3.2.27" evidence="4"/>
<evidence type="ECO:0000256" key="6">
    <source>
        <dbReference type="ARBA" id="ARBA00022692"/>
    </source>
</evidence>
<feature type="transmembrane region" description="Helical" evidence="14">
    <location>
        <begin position="583"/>
        <end position="602"/>
    </location>
</feature>
<evidence type="ECO:0000256" key="7">
    <source>
        <dbReference type="ARBA" id="ARBA00022723"/>
    </source>
</evidence>
<feature type="transmembrane region" description="Helical" evidence="14">
    <location>
        <begin position="126"/>
        <end position="150"/>
    </location>
</feature>
<comment type="pathway">
    <text evidence="3">Protein modification; protein ubiquitination.</text>
</comment>
<evidence type="ECO:0000256" key="1">
    <source>
        <dbReference type="ARBA" id="ARBA00000900"/>
    </source>
</evidence>
<feature type="transmembrane region" description="Helical" evidence="14">
    <location>
        <begin position="277"/>
        <end position="296"/>
    </location>
</feature>
<dbReference type="InterPro" id="IPR011016">
    <property type="entry name" value="Znf_RING-CH"/>
</dbReference>
<keyword evidence="5" id="KW-0808">Transferase</keyword>
<keyword evidence="7" id="KW-0479">Metal-binding</keyword>
<reference evidence="16" key="1">
    <citation type="submission" date="2023-07" db="EMBL/GenBank/DDBJ databases">
        <title>draft genome sequence of fig (Ficus carica).</title>
        <authorList>
            <person name="Takahashi T."/>
            <person name="Nishimura K."/>
        </authorList>
    </citation>
    <scope>NUCLEOTIDE SEQUENCE</scope>
</reference>
<dbReference type="Pfam" id="PF12906">
    <property type="entry name" value="RINGv"/>
    <property type="match status" value="1"/>
</dbReference>
<sequence>MKDSAAAASEEQREERGAAANVGGSMAAEEEEDECRICRGPGEVGNPLRYPCACRGTIKYVHQYCLLQWLNRRKISHCEVCKHEFSYAPVYAMNAPARLPPWEFVLGLAAKVLWLLGVFQSFAYHFLVWLVVVPFITHWIWEFCFFKGFSEAQSLFMSHLNATTIFTDCLHGFFLSLGMAYVFLGITFIRVVLPLDPRGALGLANGNFAANENAENVGGRQGIARVLQTIKRSLVFLANWWKISVARIMVYLGIVENAVLNELLNVQAPFFLFKENAFVVVASNLVFTVLLVLLPFSLGRITTRIQSLLFSSATAQILSFVVLKIEAALLFLNIKAKDTLNAITYFVLHCYGISMPSQVFEGDSRIPDTEIAKMEDASNVVNGLVSVGLYSEQPSGTPALSDDFTVLIGYMVILAFVLFYFGTLSMVRYARGEPLTVSWLSRIAFRIGAVLSLVVRRFFTLLRQVITIVCKNFLTILKVGVVLGVKVGMFPLICGWWLDVCTLRMFGKTTADRVELFAKYPLWMSLAYWTVGICYLVYVLIHVNLIQEVLRDGVFYFLPNIVVPENFFSRMIECPVFKHARDILLLAGVHGSLMVILVFLPIKLVSLYMPSAFPLKLFYSEAKTVAAVVLRRNENDARNVQRLRQQRVRDLSVVAIIEGSIVGLHAPRKTDATDDGSSGEGLEADSQFALRILILLVLAWMTALVFNSLMIAVPLFLGRTLFEAASHLLIIEGFKADDFCSFIVGSCVIRVVVICIKYVVEHVRTRSASALLSQICQYCMTGFSICALVLLGMFVIPTAIGLLIDLVLIVPIPLSLDEVSVITLQCWMLVDNMHPDDERWLVKVQQAFSDGLARRPALLALKEILVPTLIRLLIVLSTAYMLGRLVLTMLGYPFPVNSTIHRFVWPGYFVFSIMWFCVKVIYAYMIYLHKKIRDDRYCVGRMLQDYDHGEDVHDKENEEENALELQN</sequence>
<comment type="subcellular location">
    <subcellularLocation>
        <location evidence="2">Membrane</location>
        <topology evidence="2">Multi-pass membrane protein</topology>
    </subcellularLocation>
</comment>
<dbReference type="Gene3D" id="3.30.40.10">
    <property type="entry name" value="Zinc/RING finger domain, C3HC4 (zinc finger)"/>
    <property type="match status" value="1"/>
</dbReference>
<dbReference type="GO" id="GO:0008270">
    <property type="term" value="F:zinc ion binding"/>
    <property type="evidence" value="ECO:0007669"/>
    <property type="project" value="UniProtKB-KW"/>
</dbReference>
<organism evidence="16 17">
    <name type="scientific">Ficus carica</name>
    <name type="common">Common fig</name>
    <dbReference type="NCBI Taxonomy" id="3494"/>
    <lineage>
        <taxon>Eukaryota</taxon>
        <taxon>Viridiplantae</taxon>
        <taxon>Streptophyta</taxon>
        <taxon>Embryophyta</taxon>
        <taxon>Tracheophyta</taxon>
        <taxon>Spermatophyta</taxon>
        <taxon>Magnoliopsida</taxon>
        <taxon>eudicotyledons</taxon>
        <taxon>Gunneridae</taxon>
        <taxon>Pentapetalae</taxon>
        <taxon>rosids</taxon>
        <taxon>fabids</taxon>
        <taxon>Rosales</taxon>
        <taxon>Moraceae</taxon>
        <taxon>Ficeae</taxon>
        <taxon>Ficus</taxon>
    </lineage>
</organism>
<accession>A0AA87Z943</accession>
<proteinExistence type="predicted"/>
<feature type="transmembrane region" description="Helical" evidence="14">
    <location>
        <begin position="780"/>
        <end position="804"/>
    </location>
</feature>
<evidence type="ECO:0000256" key="14">
    <source>
        <dbReference type="SAM" id="Phobius"/>
    </source>
</evidence>
<dbReference type="AlphaFoldDB" id="A0AA87Z943"/>
<feature type="transmembrane region" description="Helical" evidence="14">
    <location>
        <begin position="479"/>
        <end position="499"/>
    </location>
</feature>
<dbReference type="SMART" id="SM00744">
    <property type="entry name" value="RINGv"/>
    <property type="match status" value="1"/>
</dbReference>
<feature type="transmembrane region" description="Helical" evidence="14">
    <location>
        <begin position="864"/>
        <end position="883"/>
    </location>
</feature>
<dbReference type="PROSITE" id="PS51292">
    <property type="entry name" value="ZF_RING_CH"/>
    <property type="match status" value="1"/>
</dbReference>
<protein>
    <recommendedName>
        <fullName evidence="4">RING-type E3 ubiquitin transferase</fullName>
        <ecNumber evidence="4">2.3.2.27</ecNumber>
    </recommendedName>
</protein>
<keyword evidence="12 14" id="KW-0472">Membrane</keyword>
<keyword evidence="11 14" id="KW-1133">Transmembrane helix</keyword>
<dbReference type="Pfam" id="PF23113">
    <property type="entry name" value="MARCHF6_C"/>
    <property type="match status" value="1"/>
</dbReference>
<dbReference type="EMBL" id="BTGU01000002">
    <property type="protein sequence ID" value="GMN30257.1"/>
    <property type="molecule type" value="Genomic_DNA"/>
</dbReference>
<evidence type="ECO:0000313" key="16">
    <source>
        <dbReference type="EMBL" id="GMN30257.1"/>
    </source>
</evidence>
<dbReference type="SUPFAM" id="SSF57850">
    <property type="entry name" value="RING/U-box"/>
    <property type="match status" value="1"/>
</dbReference>
<evidence type="ECO:0000256" key="4">
    <source>
        <dbReference type="ARBA" id="ARBA00012483"/>
    </source>
</evidence>
<dbReference type="CDD" id="cd16702">
    <property type="entry name" value="RING_CH-C4HC3_MARCH6"/>
    <property type="match status" value="1"/>
</dbReference>
<name>A0AA87Z943_FICCA</name>
<feature type="transmembrane region" description="Helical" evidence="14">
    <location>
        <begin position="520"/>
        <end position="541"/>
    </location>
</feature>
<feature type="domain" description="RING-CH-type" evidence="15">
    <location>
        <begin position="27"/>
        <end position="88"/>
    </location>
</feature>
<evidence type="ECO:0000256" key="8">
    <source>
        <dbReference type="ARBA" id="ARBA00022771"/>
    </source>
</evidence>
<evidence type="ECO:0000256" key="13">
    <source>
        <dbReference type="SAM" id="MobiDB-lite"/>
    </source>
</evidence>
<evidence type="ECO:0000256" key="9">
    <source>
        <dbReference type="ARBA" id="ARBA00022786"/>
    </source>
</evidence>
<feature type="transmembrane region" description="Helical" evidence="14">
    <location>
        <begin position="739"/>
        <end position="760"/>
    </location>
</feature>
<evidence type="ECO:0000256" key="2">
    <source>
        <dbReference type="ARBA" id="ARBA00004141"/>
    </source>
</evidence>
<feature type="transmembrane region" description="Helical" evidence="14">
    <location>
        <begin position="170"/>
        <end position="193"/>
    </location>
</feature>
<dbReference type="InterPro" id="IPR056521">
    <property type="entry name" value="MARCHF6-like_C"/>
</dbReference>
<feature type="transmembrane region" description="Helical" evidence="14">
    <location>
        <begin position="234"/>
        <end position="254"/>
    </location>
</feature>
<dbReference type="PANTHER" id="PTHR13145:SF0">
    <property type="entry name" value="E3 UBIQUITIN-PROTEIN LIGASE MARCHF6"/>
    <property type="match status" value="1"/>
</dbReference>
<feature type="region of interest" description="Disordered" evidence="13">
    <location>
        <begin position="1"/>
        <end position="25"/>
    </location>
</feature>
<dbReference type="Proteomes" id="UP001187192">
    <property type="component" value="Unassembled WGS sequence"/>
</dbReference>
<dbReference type="PANTHER" id="PTHR13145">
    <property type="entry name" value="SSM4 PROTEIN"/>
    <property type="match status" value="1"/>
</dbReference>
<dbReference type="GO" id="GO:0061630">
    <property type="term" value="F:ubiquitin protein ligase activity"/>
    <property type="evidence" value="ECO:0007669"/>
    <property type="project" value="UniProtKB-EC"/>
</dbReference>
<dbReference type="InterPro" id="IPR013083">
    <property type="entry name" value="Znf_RING/FYVE/PHD"/>
</dbReference>
<comment type="caution">
    <text evidence="16">The sequence shown here is derived from an EMBL/GenBank/DDBJ whole genome shotgun (WGS) entry which is preliminary data.</text>
</comment>
<evidence type="ECO:0000256" key="10">
    <source>
        <dbReference type="ARBA" id="ARBA00022833"/>
    </source>
</evidence>
<evidence type="ECO:0000256" key="3">
    <source>
        <dbReference type="ARBA" id="ARBA00004906"/>
    </source>
</evidence>
<keyword evidence="9" id="KW-0833">Ubl conjugation pathway</keyword>
<evidence type="ECO:0000313" key="17">
    <source>
        <dbReference type="Proteomes" id="UP001187192"/>
    </source>
</evidence>
<feature type="transmembrane region" description="Helical" evidence="14">
    <location>
        <begin position="99"/>
        <end position="119"/>
    </location>
</feature>
<keyword evidence="8" id="KW-0863">Zinc-finger</keyword>
<feature type="transmembrane region" description="Helical" evidence="14">
    <location>
        <begin position="308"/>
        <end position="332"/>
    </location>
</feature>
<keyword evidence="10" id="KW-0862">Zinc</keyword>
<feature type="transmembrane region" description="Helical" evidence="14">
    <location>
        <begin position="404"/>
        <end position="427"/>
    </location>
</feature>
<keyword evidence="6 14" id="KW-0812">Transmembrane</keyword>
<comment type="catalytic activity">
    <reaction evidence="1">
        <text>S-ubiquitinyl-[E2 ubiquitin-conjugating enzyme]-L-cysteine + [acceptor protein]-L-lysine = [E2 ubiquitin-conjugating enzyme]-L-cysteine + N(6)-ubiquitinyl-[acceptor protein]-L-lysine.</text>
        <dbReference type="EC" id="2.3.2.27"/>
    </reaction>
</comment>
<feature type="transmembrane region" description="Helical" evidence="14">
    <location>
        <begin position="903"/>
        <end position="927"/>
    </location>
</feature>